<dbReference type="AlphaFoldDB" id="A0A291QX59"/>
<protein>
    <recommendedName>
        <fullName evidence="1">Helix-turn-helix conjugative transposon-like domain-containing protein</fullName>
    </recommendedName>
</protein>
<dbReference type="Pfam" id="PF12645">
    <property type="entry name" value="HTH_16"/>
    <property type="match status" value="1"/>
</dbReference>
<dbReference type="InterPro" id="IPR013324">
    <property type="entry name" value="RNA_pol_sigma_r3/r4-like"/>
</dbReference>
<dbReference type="Proteomes" id="UP000220133">
    <property type="component" value="Chromosome"/>
</dbReference>
<evidence type="ECO:0000259" key="1">
    <source>
        <dbReference type="Pfam" id="PF12645"/>
    </source>
</evidence>
<dbReference type="InterPro" id="IPR036388">
    <property type="entry name" value="WH-like_DNA-bd_sf"/>
</dbReference>
<proteinExistence type="predicted"/>
<dbReference type="RefSeq" id="WP_098194893.1">
    <property type="nucleotide sequence ID" value="NZ_CP023777.1"/>
</dbReference>
<accession>A0A291QX59</accession>
<evidence type="ECO:0000313" key="3">
    <source>
        <dbReference type="Proteomes" id="UP000220133"/>
    </source>
</evidence>
<keyword evidence="3" id="KW-1185">Reference proteome</keyword>
<evidence type="ECO:0000313" key="2">
    <source>
        <dbReference type="EMBL" id="ATL48520.1"/>
    </source>
</evidence>
<dbReference type="InterPro" id="IPR024760">
    <property type="entry name" value="HTH_dom_conjug_TS-like"/>
</dbReference>
<dbReference type="KEGG" id="cbae:COR50_15870"/>
<sequence>MLIDLFILWIGELLTRIYVNINIELMHLRLENLPDKELLTRIRKFEDKEAVAVLLSRYSHLIAAVSIPKLNNDKTAQNVYPQLLNDLVENIQTQPIYKVNDWLQQFLTAYFSKSVVIPKNIPQAVYKVESKVEKAKSNPIEKGALVDDLHVAMKVLSPEEMHVAKQFYLEDKSFDQIAGHKNISAEKVRAMLMNIKRKLATNLIDQAYEQ</sequence>
<organism evidence="2 3">
    <name type="scientific">Chitinophaga caeni</name>
    <dbReference type="NCBI Taxonomy" id="2029983"/>
    <lineage>
        <taxon>Bacteria</taxon>
        <taxon>Pseudomonadati</taxon>
        <taxon>Bacteroidota</taxon>
        <taxon>Chitinophagia</taxon>
        <taxon>Chitinophagales</taxon>
        <taxon>Chitinophagaceae</taxon>
        <taxon>Chitinophaga</taxon>
    </lineage>
</organism>
<dbReference type="EMBL" id="CP023777">
    <property type="protein sequence ID" value="ATL48520.1"/>
    <property type="molecule type" value="Genomic_DNA"/>
</dbReference>
<gene>
    <name evidence="2" type="ORF">COR50_15870</name>
</gene>
<feature type="domain" description="Helix-turn-helix conjugative transposon-like" evidence="1">
    <location>
        <begin position="45"/>
        <end position="99"/>
    </location>
</feature>
<dbReference type="OrthoDB" id="668221at2"/>
<reference evidence="2 3" key="1">
    <citation type="submission" date="2017-10" db="EMBL/GenBank/DDBJ databases">
        <title>Paenichitinophaga pekingensis gen. nov., sp. nov., isolated from activated sludge.</title>
        <authorList>
            <person name="Jin D."/>
            <person name="Kong X."/>
            <person name="Deng Y."/>
            <person name="Bai Z."/>
        </authorList>
    </citation>
    <scope>NUCLEOTIDE SEQUENCE [LARGE SCALE GENOMIC DNA]</scope>
    <source>
        <strain evidence="2 3">13</strain>
    </source>
</reference>
<dbReference type="SUPFAM" id="SSF88659">
    <property type="entry name" value="Sigma3 and sigma4 domains of RNA polymerase sigma factors"/>
    <property type="match status" value="1"/>
</dbReference>
<name>A0A291QX59_9BACT</name>
<dbReference type="Gene3D" id="1.10.10.10">
    <property type="entry name" value="Winged helix-like DNA-binding domain superfamily/Winged helix DNA-binding domain"/>
    <property type="match status" value="1"/>
</dbReference>